<name>A0AA35YC00_LACSI</name>
<dbReference type="SMART" id="SM01332">
    <property type="entry name" value="Cyclin_C"/>
    <property type="match status" value="1"/>
</dbReference>
<gene>
    <name evidence="8" type="ORF">LSALG_LOCUS6706</name>
</gene>
<evidence type="ECO:0000256" key="3">
    <source>
        <dbReference type="ARBA" id="ARBA00023306"/>
    </source>
</evidence>
<reference evidence="8" key="1">
    <citation type="submission" date="2023-04" db="EMBL/GenBank/DDBJ databases">
        <authorList>
            <person name="Vijverberg K."/>
            <person name="Xiong W."/>
            <person name="Schranz E."/>
        </authorList>
    </citation>
    <scope>NUCLEOTIDE SEQUENCE</scope>
</reference>
<evidence type="ECO:0000256" key="4">
    <source>
        <dbReference type="RuleBase" id="RU000383"/>
    </source>
</evidence>
<evidence type="ECO:0000313" key="9">
    <source>
        <dbReference type="Proteomes" id="UP001177003"/>
    </source>
</evidence>
<dbReference type="Proteomes" id="UP001177003">
    <property type="component" value="Chromosome 0"/>
</dbReference>
<dbReference type="FunFam" id="1.10.472.10:FF:000001">
    <property type="entry name" value="G2/mitotic-specific cyclin"/>
    <property type="match status" value="1"/>
</dbReference>
<dbReference type="InterPro" id="IPR006671">
    <property type="entry name" value="Cyclin_N"/>
</dbReference>
<feature type="region of interest" description="Disordered" evidence="5">
    <location>
        <begin position="89"/>
        <end position="113"/>
    </location>
</feature>
<evidence type="ECO:0000256" key="2">
    <source>
        <dbReference type="ARBA" id="ARBA00023127"/>
    </source>
</evidence>
<evidence type="ECO:0000256" key="1">
    <source>
        <dbReference type="ARBA" id="ARBA00022618"/>
    </source>
</evidence>
<keyword evidence="2 4" id="KW-0195">Cyclin</keyword>
<dbReference type="AlphaFoldDB" id="A0AA35YC00"/>
<protein>
    <recommendedName>
        <fullName evidence="10">Cyclin N-terminal domain-containing protein</fullName>
    </recommendedName>
</protein>
<evidence type="ECO:0000256" key="5">
    <source>
        <dbReference type="SAM" id="MobiDB-lite"/>
    </source>
</evidence>
<dbReference type="SMART" id="SM00385">
    <property type="entry name" value="CYCLIN"/>
    <property type="match status" value="2"/>
</dbReference>
<dbReference type="CDD" id="cd20511">
    <property type="entry name" value="CYCLIN_AtCycB-like_rpt2"/>
    <property type="match status" value="1"/>
</dbReference>
<feature type="domain" description="Cyclin C-terminal" evidence="7">
    <location>
        <begin position="313"/>
        <end position="430"/>
    </location>
</feature>
<proteinExistence type="inferred from homology"/>
<sequence length="441" mass="49646">MAGTNENLPDVIRPTRPQGGGGGGGLKAGCGKPVAPLGQNRRALSDINKNIIRAPPAYPYAANGLPGKKPIATKKPVPVHRPITRTISAQTTTKPSLPLPTGKPSFPLPEGKKPKVQIIPDEIDTEDLNIIDVEDDFNAPMFVQHTEAMLDEIDKMDEDVYEEPVLDIDNDDKGNPLAVVEYIDEIFAHYRKQELLTCVSPTYMSQQHDITDRMRGILIDWLVEVHYKFELMEETLYLTVNLIDRFLERQTVSRKKLQLVGVTAMLLACKYEEISVPVVEDFIVISDKAYTRTEVLDMEKVMVNTLQFNLSVPTPYVFTKRFLKAAQSQKELEALAFYLMDLCLVEYEMVKFPPSLLAAAAVFTAECTLNGSKKWTKTTQLHSHYSQHQLLECSKMMVSLHQKSGTGKLLSVFKKYGTSKYGHVARTQSPAHFMLEPRFWD</sequence>
<keyword evidence="3" id="KW-0131">Cell cycle</keyword>
<organism evidence="8 9">
    <name type="scientific">Lactuca saligna</name>
    <name type="common">Willowleaf lettuce</name>
    <dbReference type="NCBI Taxonomy" id="75948"/>
    <lineage>
        <taxon>Eukaryota</taxon>
        <taxon>Viridiplantae</taxon>
        <taxon>Streptophyta</taxon>
        <taxon>Embryophyta</taxon>
        <taxon>Tracheophyta</taxon>
        <taxon>Spermatophyta</taxon>
        <taxon>Magnoliopsida</taxon>
        <taxon>eudicotyledons</taxon>
        <taxon>Gunneridae</taxon>
        <taxon>Pentapetalae</taxon>
        <taxon>asterids</taxon>
        <taxon>campanulids</taxon>
        <taxon>Asterales</taxon>
        <taxon>Asteraceae</taxon>
        <taxon>Cichorioideae</taxon>
        <taxon>Cichorieae</taxon>
        <taxon>Lactucinae</taxon>
        <taxon>Lactuca</taxon>
    </lineage>
</organism>
<dbReference type="CDD" id="cd20567">
    <property type="entry name" value="CYCLIN_AtCycB-like_rpt1"/>
    <property type="match status" value="1"/>
</dbReference>
<feature type="domain" description="Cyclin-like" evidence="6">
    <location>
        <begin position="317"/>
        <end position="399"/>
    </location>
</feature>
<feature type="compositionally biased region" description="Gly residues" evidence="5">
    <location>
        <begin position="18"/>
        <end position="28"/>
    </location>
</feature>
<comment type="similarity">
    <text evidence="4">Belongs to the cyclin family.</text>
</comment>
<dbReference type="SUPFAM" id="SSF47954">
    <property type="entry name" value="Cyclin-like"/>
    <property type="match status" value="2"/>
</dbReference>
<feature type="region of interest" description="Disordered" evidence="5">
    <location>
        <begin position="1"/>
        <end position="34"/>
    </location>
</feature>
<dbReference type="EMBL" id="OX465086">
    <property type="protein sequence ID" value="CAI9266133.1"/>
    <property type="molecule type" value="Genomic_DNA"/>
</dbReference>
<dbReference type="PANTHER" id="PTHR10177">
    <property type="entry name" value="CYCLINS"/>
    <property type="match status" value="1"/>
</dbReference>
<evidence type="ECO:0000259" key="6">
    <source>
        <dbReference type="SMART" id="SM00385"/>
    </source>
</evidence>
<evidence type="ECO:0008006" key="10">
    <source>
        <dbReference type="Google" id="ProtNLM"/>
    </source>
</evidence>
<evidence type="ECO:0000313" key="8">
    <source>
        <dbReference type="EMBL" id="CAI9266133.1"/>
    </source>
</evidence>
<dbReference type="Pfam" id="PF02984">
    <property type="entry name" value="Cyclin_C"/>
    <property type="match status" value="1"/>
</dbReference>
<dbReference type="Pfam" id="PF00134">
    <property type="entry name" value="Cyclin_N"/>
    <property type="match status" value="1"/>
</dbReference>
<keyword evidence="1" id="KW-0132">Cell division</keyword>
<accession>A0AA35YC00</accession>
<dbReference type="Gene3D" id="1.10.472.10">
    <property type="entry name" value="Cyclin-like"/>
    <property type="match status" value="2"/>
</dbReference>
<evidence type="ECO:0000259" key="7">
    <source>
        <dbReference type="SMART" id="SM01332"/>
    </source>
</evidence>
<dbReference type="InterPro" id="IPR004367">
    <property type="entry name" value="Cyclin_C-dom"/>
</dbReference>
<dbReference type="GO" id="GO:0051301">
    <property type="term" value="P:cell division"/>
    <property type="evidence" value="ECO:0007669"/>
    <property type="project" value="UniProtKB-KW"/>
</dbReference>
<keyword evidence="9" id="KW-1185">Reference proteome</keyword>
<feature type="domain" description="Cyclin-like" evidence="6">
    <location>
        <begin position="220"/>
        <end position="304"/>
    </location>
</feature>
<dbReference type="InterPro" id="IPR036915">
    <property type="entry name" value="Cyclin-like_sf"/>
</dbReference>
<dbReference type="PROSITE" id="PS00292">
    <property type="entry name" value="CYCLINS"/>
    <property type="match status" value="1"/>
</dbReference>
<dbReference type="InterPro" id="IPR039361">
    <property type="entry name" value="Cyclin"/>
</dbReference>
<dbReference type="InterPro" id="IPR048258">
    <property type="entry name" value="Cyclins_cyclin-box"/>
</dbReference>
<dbReference type="InterPro" id="IPR013763">
    <property type="entry name" value="Cyclin-like_dom"/>
</dbReference>